<feature type="compositionally biased region" description="Polar residues" evidence="1">
    <location>
        <begin position="155"/>
        <end position="188"/>
    </location>
</feature>
<protein>
    <submittedName>
        <fullName evidence="2">Uncharacterized protein</fullName>
    </submittedName>
</protein>
<reference evidence="3" key="1">
    <citation type="journal article" date="2014" name="Proc. Natl. Acad. Sci. U.S.A.">
        <title>Extensive sampling of basidiomycete genomes demonstrates inadequacy of the white-rot/brown-rot paradigm for wood decay fungi.</title>
        <authorList>
            <person name="Riley R."/>
            <person name="Salamov A.A."/>
            <person name="Brown D.W."/>
            <person name="Nagy L.G."/>
            <person name="Floudas D."/>
            <person name="Held B.W."/>
            <person name="Levasseur A."/>
            <person name="Lombard V."/>
            <person name="Morin E."/>
            <person name="Otillar R."/>
            <person name="Lindquist E.A."/>
            <person name="Sun H."/>
            <person name="LaButti K.M."/>
            <person name="Schmutz J."/>
            <person name="Jabbour D."/>
            <person name="Luo H."/>
            <person name="Baker S.E."/>
            <person name="Pisabarro A.G."/>
            <person name="Walton J.D."/>
            <person name="Blanchette R.A."/>
            <person name="Henrissat B."/>
            <person name="Martin F."/>
            <person name="Cullen D."/>
            <person name="Hibbett D.S."/>
            <person name="Grigoriev I.V."/>
        </authorList>
    </citation>
    <scope>NUCLEOTIDE SEQUENCE [LARGE SCALE GENOMIC DNA]</scope>
    <source>
        <strain evidence="3">CBS 339.88</strain>
    </source>
</reference>
<evidence type="ECO:0000313" key="3">
    <source>
        <dbReference type="Proteomes" id="UP000027222"/>
    </source>
</evidence>
<dbReference type="AlphaFoldDB" id="A0A067T8Q2"/>
<evidence type="ECO:0000313" key="2">
    <source>
        <dbReference type="EMBL" id="KDR78747.1"/>
    </source>
</evidence>
<proteinExistence type="predicted"/>
<feature type="compositionally biased region" description="Low complexity" evidence="1">
    <location>
        <begin position="189"/>
        <end position="215"/>
    </location>
</feature>
<dbReference type="HOGENOM" id="CLU_966594_0_0_1"/>
<sequence>MIRCWRTAWAISIAMGKTIMLWGQTSSILTRLNSSTGPYSSNELSHPESATEHLTSPPLDKEVAQPDSPVLKIDDLPSPSENIPSPVSLNTVIEEPSQQVLSTSPSSSPLPSPRRISKMPALVDLTELTLHSPSSQIIGTPFATNSTRFEYPFPDTSSPSNPATGSNSPPLSSSALTFTNASGSSFPVISTSQSTSQISPPAISYSLSSSDAPSYNTTHPKLKAQLNSPVPPSLRKKRWSLNLLGRRKSSFGSDDSAGTTASIDTVLSGPPQHVASPPSSPREEGGKQ</sequence>
<evidence type="ECO:0000256" key="1">
    <source>
        <dbReference type="SAM" id="MobiDB-lite"/>
    </source>
</evidence>
<accession>A0A067T8Q2</accession>
<feature type="region of interest" description="Disordered" evidence="1">
    <location>
        <begin position="149"/>
        <end position="288"/>
    </location>
</feature>
<dbReference type="EMBL" id="KL142374">
    <property type="protein sequence ID" value="KDR78747.1"/>
    <property type="molecule type" value="Genomic_DNA"/>
</dbReference>
<dbReference type="OrthoDB" id="3003645at2759"/>
<feature type="compositionally biased region" description="Polar residues" evidence="1">
    <location>
        <begin position="250"/>
        <end position="265"/>
    </location>
</feature>
<gene>
    <name evidence="2" type="ORF">GALMADRAFT_1267206</name>
</gene>
<keyword evidence="3" id="KW-1185">Reference proteome</keyword>
<feature type="compositionally biased region" description="Basic residues" evidence="1">
    <location>
        <begin position="234"/>
        <end position="249"/>
    </location>
</feature>
<name>A0A067T8Q2_GALM3</name>
<feature type="region of interest" description="Disordered" evidence="1">
    <location>
        <begin position="36"/>
        <end position="87"/>
    </location>
</feature>
<organism evidence="2 3">
    <name type="scientific">Galerina marginata (strain CBS 339.88)</name>
    <dbReference type="NCBI Taxonomy" id="685588"/>
    <lineage>
        <taxon>Eukaryota</taxon>
        <taxon>Fungi</taxon>
        <taxon>Dikarya</taxon>
        <taxon>Basidiomycota</taxon>
        <taxon>Agaricomycotina</taxon>
        <taxon>Agaricomycetes</taxon>
        <taxon>Agaricomycetidae</taxon>
        <taxon>Agaricales</taxon>
        <taxon>Agaricineae</taxon>
        <taxon>Strophariaceae</taxon>
        <taxon>Galerina</taxon>
    </lineage>
</organism>
<dbReference type="Proteomes" id="UP000027222">
    <property type="component" value="Unassembled WGS sequence"/>
</dbReference>